<evidence type="ECO:0008006" key="6">
    <source>
        <dbReference type="Google" id="ProtNLM"/>
    </source>
</evidence>
<feature type="compositionally biased region" description="Polar residues" evidence="3">
    <location>
        <begin position="196"/>
        <end position="219"/>
    </location>
</feature>
<proteinExistence type="predicted"/>
<dbReference type="OrthoDB" id="5278208at2759"/>
<dbReference type="InterPro" id="IPR021858">
    <property type="entry name" value="Fun_TF"/>
</dbReference>
<comment type="subcellular location">
    <subcellularLocation>
        <location evidence="1">Nucleus</location>
    </subcellularLocation>
</comment>
<protein>
    <recommendedName>
        <fullName evidence="6">C6 finger domain protein</fullName>
    </recommendedName>
</protein>
<feature type="region of interest" description="Disordered" evidence="3">
    <location>
        <begin position="133"/>
        <end position="241"/>
    </location>
</feature>
<evidence type="ECO:0000313" key="4">
    <source>
        <dbReference type="EMBL" id="KAF4303184.1"/>
    </source>
</evidence>
<dbReference type="Pfam" id="PF11951">
    <property type="entry name" value="Fungal_trans_2"/>
    <property type="match status" value="1"/>
</dbReference>
<reference evidence="4" key="1">
    <citation type="submission" date="2020-04" db="EMBL/GenBank/DDBJ databases">
        <title>Genome Assembly and Annotation of Botryosphaeria dothidea sdau 11-99, a Latent Pathogen of Apple Fruit Ring Rot in China.</title>
        <authorList>
            <person name="Yu C."/>
            <person name="Diao Y."/>
            <person name="Lu Q."/>
            <person name="Zhao J."/>
            <person name="Cui S."/>
            <person name="Peng C."/>
            <person name="He B."/>
            <person name="Liu H."/>
        </authorList>
    </citation>
    <scope>NUCLEOTIDE SEQUENCE [LARGE SCALE GENOMIC DNA]</scope>
    <source>
        <strain evidence="4">Sdau11-99</strain>
    </source>
</reference>
<sequence length="751" mass="84722">MAGHFNNMPGIPPYFNMNSQRPMMPMENSYPPPGFAHGLQPFQTLSSENLRQNYADLDDPSRTMLPAQSSSRARRRPAPGAEHVKHRRTRSGCYTCRNRRVKYASPAPFCGALLIAPVYAGCRKGNRECVYPEPAATNKSSRSKTKGSSPQSNSSADDDDAEGKLPLPAIPDEDEPGDASSHRASVSNASRRSREPSNTPSLTHGKSPSPSTEGSTTIPHAQPRPVPSRTSSRSNLRKSPMERTWAELPSDVRYYLDWFRNNITCHHYCLKYDGADFMRTTLLEIAVHNDHLLYAVVGFAAYHHTLARPNGKISDFLTYYNRSVQLLRLSLQRSQRRTPATLLTILQLATIEEYLGDWVNLIGHQRAAYEIITSMYTPQTIMQNETLRRIITWYQRFDLMGGIMSGYETVLGRDWFLACTDYYTQQTRDRPHEVGCKFDERLSLCRLFANDCATLFSRKAKDQISDEVFAAECMALDKRIDEWVEQLDPSLTDASKYITNFDGAQARDPDDVVDPYDPHFMLGDELFPMNIVFIDYWAIALMFKMQLCNVFQKEPSLEVQKIAYDICKMFESLEMYPNSPPGIVIEASAAIGMGVVHLPRDEKHVMWGRRKFAKVEAQGYIYPASMRMGLSEAWGVDVSHSWLPNNEGMPDIITQIRGFIEERATIPRDQNRQDLREMRGIFEGLSVKDRKGSGASHDSASAAAAAATFNLGATGEELASIDFGVDDAMIYENSPDYGWTYSPQNTQFSDH</sequence>
<keyword evidence="2" id="KW-0539">Nucleus</keyword>
<dbReference type="PANTHER" id="PTHR37534">
    <property type="entry name" value="TRANSCRIPTIONAL ACTIVATOR PROTEIN UGA3"/>
    <property type="match status" value="1"/>
</dbReference>
<dbReference type="PANTHER" id="PTHR37534:SF10">
    <property type="entry name" value="ZN(II)2CYS6 TRANSCRIPTION FACTOR (EUROFUNG)"/>
    <property type="match status" value="1"/>
</dbReference>
<comment type="caution">
    <text evidence="4">The sequence shown here is derived from an EMBL/GenBank/DDBJ whole genome shotgun (WGS) entry which is preliminary data.</text>
</comment>
<evidence type="ECO:0000313" key="5">
    <source>
        <dbReference type="Proteomes" id="UP000572817"/>
    </source>
</evidence>
<dbReference type="GO" id="GO:0000976">
    <property type="term" value="F:transcription cis-regulatory region binding"/>
    <property type="evidence" value="ECO:0007669"/>
    <property type="project" value="TreeGrafter"/>
</dbReference>
<dbReference type="GO" id="GO:0003700">
    <property type="term" value="F:DNA-binding transcription factor activity"/>
    <property type="evidence" value="ECO:0007669"/>
    <property type="project" value="TreeGrafter"/>
</dbReference>
<evidence type="ECO:0000256" key="1">
    <source>
        <dbReference type="ARBA" id="ARBA00004123"/>
    </source>
</evidence>
<dbReference type="Proteomes" id="UP000572817">
    <property type="component" value="Unassembled WGS sequence"/>
</dbReference>
<keyword evidence="5" id="KW-1185">Reference proteome</keyword>
<feature type="region of interest" description="Disordered" evidence="3">
    <location>
        <begin position="55"/>
        <end position="89"/>
    </location>
</feature>
<dbReference type="GO" id="GO:0005634">
    <property type="term" value="C:nucleus"/>
    <property type="evidence" value="ECO:0007669"/>
    <property type="project" value="UniProtKB-SubCell"/>
</dbReference>
<evidence type="ECO:0000256" key="3">
    <source>
        <dbReference type="SAM" id="MobiDB-lite"/>
    </source>
</evidence>
<dbReference type="GO" id="GO:0045944">
    <property type="term" value="P:positive regulation of transcription by RNA polymerase II"/>
    <property type="evidence" value="ECO:0007669"/>
    <property type="project" value="TreeGrafter"/>
</dbReference>
<dbReference type="EMBL" id="WWBZ02000062">
    <property type="protein sequence ID" value="KAF4303184.1"/>
    <property type="molecule type" value="Genomic_DNA"/>
</dbReference>
<dbReference type="AlphaFoldDB" id="A0A8H4IMW6"/>
<accession>A0A8H4IMW6</accession>
<evidence type="ECO:0000256" key="2">
    <source>
        <dbReference type="ARBA" id="ARBA00023242"/>
    </source>
</evidence>
<organism evidence="4 5">
    <name type="scientific">Botryosphaeria dothidea</name>
    <dbReference type="NCBI Taxonomy" id="55169"/>
    <lineage>
        <taxon>Eukaryota</taxon>
        <taxon>Fungi</taxon>
        <taxon>Dikarya</taxon>
        <taxon>Ascomycota</taxon>
        <taxon>Pezizomycotina</taxon>
        <taxon>Dothideomycetes</taxon>
        <taxon>Dothideomycetes incertae sedis</taxon>
        <taxon>Botryosphaeriales</taxon>
        <taxon>Botryosphaeriaceae</taxon>
        <taxon>Botryosphaeria</taxon>
    </lineage>
</organism>
<name>A0A8H4IMW6_9PEZI</name>
<feature type="compositionally biased region" description="Polar residues" evidence="3">
    <location>
        <begin position="146"/>
        <end position="155"/>
    </location>
</feature>
<gene>
    <name evidence="4" type="ORF">GTA08_BOTSDO08719</name>
</gene>